<name>A0A3E0VVD9_9MICO</name>
<feature type="domain" description="AB hydrolase-1" evidence="1">
    <location>
        <begin position="49"/>
        <end position="150"/>
    </location>
</feature>
<protein>
    <recommendedName>
        <fullName evidence="1">AB hydrolase-1 domain-containing protein</fullName>
    </recommendedName>
</protein>
<dbReference type="AlphaFoldDB" id="A0A3E0VVD9"/>
<dbReference type="PANTHER" id="PTHR43798">
    <property type="entry name" value="MONOACYLGLYCEROL LIPASE"/>
    <property type="match status" value="1"/>
</dbReference>
<evidence type="ECO:0000259" key="1">
    <source>
        <dbReference type="Pfam" id="PF00561"/>
    </source>
</evidence>
<dbReference type="PRINTS" id="PR00111">
    <property type="entry name" value="ABHYDROLASE"/>
</dbReference>
<gene>
    <name evidence="2" type="ORF">B7R21_10770</name>
</gene>
<evidence type="ECO:0000313" key="2">
    <source>
        <dbReference type="EMBL" id="RFA12797.1"/>
    </source>
</evidence>
<reference evidence="2 3" key="1">
    <citation type="submission" date="2017-04" db="EMBL/GenBank/DDBJ databases">
        <title>Comparative genome analysis of Subtercola boreus.</title>
        <authorList>
            <person name="Cho Y.-J."/>
            <person name="Cho A."/>
            <person name="Kim O.-S."/>
            <person name="Lee J.-I."/>
        </authorList>
    </citation>
    <scope>NUCLEOTIDE SEQUENCE [LARGE SCALE GENOMIC DNA]</scope>
    <source>
        <strain evidence="2 3">P27444</strain>
    </source>
</reference>
<dbReference type="Pfam" id="PF00561">
    <property type="entry name" value="Abhydrolase_1"/>
    <property type="match status" value="1"/>
</dbReference>
<dbReference type="InterPro" id="IPR050266">
    <property type="entry name" value="AB_hydrolase_sf"/>
</dbReference>
<dbReference type="Gene3D" id="3.40.50.1820">
    <property type="entry name" value="alpha/beta hydrolase"/>
    <property type="match status" value="1"/>
</dbReference>
<dbReference type="InterPro" id="IPR000073">
    <property type="entry name" value="AB_hydrolase_1"/>
</dbReference>
<dbReference type="EMBL" id="NBXA01000021">
    <property type="protein sequence ID" value="RFA12797.1"/>
    <property type="molecule type" value="Genomic_DNA"/>
</dbReference>
<dbReference type="GO" id="GO:0003824">
    <property type="term" value="F:catalytic activity"/>
    <property type="evidence" value="ECO:0007669"/>
    <property type="project" value="UniProtKB-ARBA"/>
</dbReference>
<organism evidence="2 3">
    <name type="scientific">Subtercola boreus</name>
    <dbReference type="NCBI Taxonomy" id="120213"/>
    <lineage>
        <taxon>Bacteria</taxon>
        <taxon>Bacillati</taxon>
        <taxon>Actinomycetota</taxon>
        <taxon>Actinomycetes</taxon>
        <taxon>Micrococcales</taxon>
        <taxon>Microbacteriaceae</taxon>
        <taxon>Subtercola</taxon>
    </lineage>
</organism>
<evidence type="ECO:0000313" key="3">
    <source>
        <dbReference type="Proteomes" id="UP000256709"/>
    </source>
</evidence>
<sequence>MPAPSSVDTSSSQPVDRHLTKDIAVRGGVMRVGEWSPASLQTAGSASAPVVLALHSLAGAHLSWAWLADQLPEARIVAPDLRGRGLSADLPGPYGIDAHIDDVLCVADALQLSEVTLIGHSLGAFVALGVAAARPGMIVQVVLVDGGLPLTVPLSLHTDDLVELVCGRPKSRVDFAFSSRASHRRFWQLHPALAKVWSPRSEEYADYLVDEVIAKDASIEFRPIACSEAIDVDTRELSGTVTIRRRLKEAPGPLLLLTAARDLSNHVPGIYAPREVELTTADVSHLLIREVREVNHYTIVESVRGASAIARFVREGLQAKRI</sequence>
<accession>A0A3E0VVD9</accession>
<proteinExistence type="predicted"/>
<dbReference type="Proteomes" id="UP000256709">
    <property type="component" value="Unassembled WGS sequence"/>
</dbReference>
<dbReference type="OrthoDB" id="63962at2"/>
<dbReference type="SUPFAM" id="SSF53474">
    <property type="entry name" value="alpha/beta-Hydrolases"/>
    <property type="match status" value="1"/>
</dbReference>
<dbReference type="GO" id="GO:0016020">
    <property type="term" value="C:membrane"/>
    <property type="evidence" value="ECO:0007669"/>
    <property type="project" value="TreeGrafter"/>
</dbReference>
<dbReference type="PANTHER" id="PTHR43798:SF33">
    <property type="entry name" value="HYDROLASE, PUTATIVE (AFU_ORTHOLOGUE AFUA_2G14860)-RELATED"/>
    <property type="match status" value="1"/>
</dbReference>
<dbReference type="InterPro" id="IPR029058">
    <property type="entry name" value="AB_hydrolase_fold"/>
</dbReference>
<comment type="caution">
    <text evidence="2">The sequence shown here is derived from an EMBL/GenBank/DDBJ whole genome shotgun (WGS) entry which is preliminary data.</text>
</comment>